<keyword evidence="3" id="KW-1185">Reference proteome</keyword>
<organism evidence="2 3">
    <name type="scientific">Rubus argutus</name>
    <name type="common">Southern blackberry</name>
    <dbReference type="NCBI Taxonomy" id="59490"/>
    <lineage>
        <taxon>Eukaryota</taxon>
        <taxon>Viridiplantae</taxon>
        <taxon>Streptophyta</taxon>
        <taxon>Embryophyta</taxon>
        <taxon>Tracheophyta</taxon>
        <taxon>Spermatophyta</taxon>
        <taxon>Magnoliopsida</taxon>
        <taxon>eudicotyledons</taxon>
        <taxon>Gunneridae</taxon>
        <taxon>Pentapetalae</taxon>
        <taxon>rosids</taxon>
        <taxon>fabids</taxon>
        <taxon>Rosales</taxon>
        <taxon>Rosaceae</taxon>
        <taxon>Rosoideae</taxon>
        <taxon>Rosoideae incertae sedis</taxon>
        <taxon>Rubus</taxon>
    </lineage>
</organism>
<evidence type="ECO:0000313" key="2">
    <source>
        <dbReference type="EMBL" id="KAK9938941.1"/>
    </source>
</evidence>
<name>A0AAW1XPW0_RUBAR</name>
<feature type="compositionally biased region" description="Low complexity" evidence="1">
    <location>
        <begin position="32"/>
        <end position="41"/>
    </location>
</feature>
<reference evidence="2 3" key="1">
    <citation type="journal article" date="2023" name="G3 (Bethesda)">
        <title>A chromosome-length genome assembly and annotation of blackberry (Rubus argutus, cv. 'Hillquist').</title>
        <authorList>
            <person name="Bruna T."/>
            <person name="Aryal R."/>
            <person name="Dudchenko O."/>
            <person name="Sargent D.J."/>
            <person name="Mead D."/>
            <person name="Buti M."/>
            <person name="Cavallini A."/>
            <person name="Hytonen T."/>
            <person name="Andres J."/>
            <person name="Pham M."/>
            <person name="Weisz D."/>
            <person name="Mascagni F."/>
            <person name="Usai G."/>
            <person name="Natali L."/>
            <person name="Bassil N."/>
            <person name="Fernandez G.E."/>
            <person name="Lomsadze A."/>
            <person name="Armour M."/>
            <person name="Olukolu B."/>
            <person name="Poorten T."/>
            <person name="Britton C."/>
            <person name="Davik J."/>
            <person name="Ashrafi H."/>
            <person name="Aiden E.L."/>
            <person name="Borodovsky M."/>
            <person name="Worthington M."/>
        </authorList>
    </citation>
    <scope>NUCLEOTIDE SEQUENCE [LARGE SCALE GENOMIC DNA]</scope>
    <source>
        <strain evidence="2">PI 553951</strain>
    </source>
</reference>
<comment type="caution">
    <text evidence="2">The sequence shown here is derived from an EMBL/GenBank/DDBJ whole genome shotgun (WGS) entry which is preliminary data.</text>
</comment>
<protein>
    <submittedName>
        <fullName evidence="2">Uncharacterized protein</fullName>
    </submittedName>
</protein>
<feature type="region of interest" description="Disordered" evidence="1">
    <location>
        <begin position="16"/>
        <end position="41"/>
    </location>
</feature>
<proteinExistence type="predicted"/>
<gene>
    <name evidence="2" type="ORF">M0R45_015652</name>
</gene>
<accession>A0AAW1XPW0</accession>
<evidence type="ECO:0000256" key="1">
    <source>
        <dbReference type="SAM" id="MobiDB-lite"/>
    </source>
</evidence>
<evidence type="ECO:0000313" key="3">
    <source>
        <dbReference type="Proteomes" id="UP001457282"/>
    </source>
</evidence>
<dbReference type="EMBL" id="JBEDUW010000003">
    <property type="protein sequence ID" value="KAK9938941.1"/>
    <property type="molecule type" value="Genomic_DNA"/>
</dbReference>
<sequence>MGVRLGQIKIVSHVQTTAHRNTHNHKSKSPTNHNYNSIKNSSSSSQFHLQIHINSTSQSPPPPVYEPVLSSPSTLVITITAAQRVRLDPRRAHALCYAGPHDPRRHRITAVHFGTQSGVDLCPPPPLSPEAAPPPFSLNYVITPKFTGAASLLCCSCRNQLCPIRCCFTGDPNPSSQLHVLCCPCSHLSLSLSHGREETKNRERKKE</sequence>
<dbReference type="AlphaFoldDB" id="A0AAW1XPW0"/>
<dbReference type="Proteomes" id="UP001457282">
    <property type="component" value="Unassembled WGS sequence"/>
</dbReference>